<keyword evidence="2" id="KW-0645">Protease</keyword>
<dbReference type="Pfam" id="PF00082">
    <property type="entry name" value="Peptidase_S8"/>
    <property type="match status" value="1"/>
</dbReference>
<dbReference type="AlphaFoldDB" id="A0A382PXI5"/>
<evidence type="ECO:0000259" key="6">
    <source>
        <dbReference type="Pfam" id="PF00082"/>
    </source>
</evidence>
<reference evidence="7" key="1">
    <citation type="submission" date="2018-05" db="EMBL/GenBank/DDBJ databases">
        <authorList>
            <person name="Lanie J.A."/>
            <person name="Ng W.-L."/>
            <person name="Kazmierczak K.M."/>
            <person name="Andrzejewski T.M."/>
            <person name="Davidsen T.M."/>
            <person name="Wayne K.J."/>
            <person name="Tettelin H."/>
            <person name="Glass J.I."/>
            <person name="Rusch D."/>
            <person name="Podicherti R."/>
            <person name="Tsui H.-C.T."/>
            <person name="Winkler M.E."/>
        </authorList>
    </citation>
    <scope>NUCLEOTIDE SEQUENCE</scope>
</reference>
<sequence>MHKSLVTLVVAGCFLFLPMHQVNAGSKYMWNLSKIGVTKTMHKNARKRGTNVKVGVIDGLAYCSHKELKGRCTAWVFSKGTYTAYDDHGTHVATTIAAKNTGSGGMVGVAPKAYIHSYGYFDDNGALSDTEETAAIDHARKKGVRVINMSYGVNKRVFHRNKLNNISSTKNKNIVFVQAAGNEGIRLRSWLVSFQAYSKLKNLIIVGALKKNGKIDTRYSNRPGEGCFKTRGKDCKNKNKFKYFFVVAPGTNIYAGVSNGGYKQETGTSMAAPHVTGVVALLQGY</sequence>
<proteinExistence type="inferred from homology"/>
<dbReference type="InterPro" id="IPR015500">
    <property type="entry name" value="Peptidase_S8_subtilisin-rel"/>
</dbReference>
<evidence type="ECO:0000313" key="7">
    <source>
        <dbReference type="EMBL" id="SVC78069.1"/>
    </source>
</evidence>
<dbReference type="PROSITE" id="PS00138">
    <property type="entry name" value="SUBTILASE_SER"/>
    <property type="match status" value="1"/>
</dbReference>
<organism evidence="7">
    <name type="scientific">marine metagenome</name>
    <dbReference type="NCBI Taxonomy" id="408172"/>
    <lineage>
        <taxon>unclassified sequences</taxon>
        <taxon>metagenomes</taxon>
        <taxon>ecological metagenomes</taxon>
    </lineage>
</organism>
<accession>A0A382PXI5</accession>
<dbReference type="PANTHER" id="PTHR43806:SF11">
    <property type="entry name" value="CEREVISIN-RELATED"/>
    <property type="match status" value="1"/>
</dbReference>
<keyword evidence="4" id="KW-0378">Hydrolase</keyword>
<evidence type="ECO:0000256" key="3">
    <source>
        <dbReference type="ARBA" id="ARBA00022729"/>
    </source>
</evidence>
<dbReference type="InterPro" id="IPR023828">
    <property type="entry name" value="Peptidase_S8_Ser-AS"/>
</dbReference>
<dbReference type="CDD" id="cd04848">
    <property type="entry name" value="Peptidases_S8_Autotransporter_serine_protease_like"/>
    <property type="match status" value="1"/>
</dbReference>
<dbReference type="PANTHER" id="PTHR43806">
    <property type="entry name" value="PEPTIDASE S8"/>
    <property type="match status" value="1"/>
</dbReference>
<evidence type="ECO:0000256" key="1">
    <source>
        <dbReference type="ARBA" id="ARBA00011073"/>
    </source>
</evidence>
<feature type="non-terminal residue" evidence="7">
    <location>
        <position position="285"/>
    </location>
</feature>
<dbReference type="InterPro" id="IPR034061">
    <property type="entry name" value="Peptidases_S8_Autotransporter"/>
</dbReference>
<evidence type="ECO:0000256" key="4">
    <source>
        <dbReference type="ARBA" id="ARBA00022801"/>
    </source>
</evidence>
<feature type="domain" description="Peptidase S8/S53" evidence="6">
    <location>
        <begin position="49"/>
        <end position="283"/>
    </location>
</feature>
<comment type="similarity">
    <text evidence="1">Belongs to the peptidase S8 family.</text>
</comment>
<keyword evidence="3" id="KW-0732">Signal</keyword>
<dbReference type="InterPro" id="IPR000209">
    <property type="entry name" value="Peptidase_S8/S53_dom"/>
</dbReference>
<dbReference type="SUPFAM" id="SSF52743">
    <property type="entry name" value="Subtilisin-like"/>
    <property type="match status" value="1"/>
</dbReference>
<evidence type="ECO:0000256" key="5">
    <source>
        <dbReference type="ARBA" id="ARBA00022825"/>
    </source>
</evidence>
<dbReference type="PROSITE" id="PS51892">
    <property type="entry name" value="SUBTILASE"/>
    <property type="match status" value="1"/>
</dbReference>
<gene>
    <name evidence="7" type="ORF">METZ01_LOCUS330923</name>
</gene>
<dbReference type="InterPro" id="IPR050131">
    <property type="entry name" value="Peptidase_S8_subtilisin-like"/>
</dbReference>
<evidence type="ECO:0000256" key="2">
    <source>
        <dbReference type="ARBA" id="ARBA00022670"/>
    </source>
</evidence>
<dbReference type="EMBL" id="UINC01110512">
    <property type="protein sequence ID" value="SVC78069.1"/>
    <property type="molecule type" value="Genomic_DNA"/>
</dbReference>
<protein>
    <recommendedName>
        <fullName evidence="6">Peptidase S8/S53 domain-containing protein</fullName>
    </recommendedName>
</protein>
<dbReference type="Gene3D" id="3.40.50.200">
    <property type="entry name" value="Peptidase S8/S53 domain"/>
    <property type="match status" value="1"/>
</dbReference>
<keyword evidence="5" id="KW-0720">Serine protease</keyword>
<dbReference type="GO" id="GO:0006508">
    <property type="term" value="P:proteolysis"/>
    <property type="evidence" value="ECO:0007669"/>
    <property type="project" value="UniProtKB-KW"/>
</dbReference>
<dbReference type="InterPro" id="IPR036852">
    <property type="entry name" value="Peptidase_S8/S53_dom_sf"/>
</dbReference>
<dbReference type="GO" id="GO:0004252">
    <property type="term" value="F:serine-type endopeptidase activity"/>
    <property type="evidence" value="ECO:0007669"/>
    <property type="project" value="InterPro"/>
</dbReference>
<name>A0A382PXI5_9ZZZZ</name>
<dbReference type="PRINTS" id="PR00723">
    <property type="entry name" value="SUBTILISIN"/>
</dbReference>